<evidence type="ECO:0000313" key="2">
    <source>
        <dbReference type="EnsemblMetazoa" id="ENSAATROPP001032"/>
    </source>
</evidence>
<reference evidence="2" key="1">
    <citation type="submission" date="2024-04" db="UniProtKB">
        <authorList>
            <consortium name="EnsemblMetazoa"/>
        </authorList>
    </citation>
    <scope>IDENTIFICATION</scope>
    <source>
        <strain evidence="2">EBRO</strain>
    </source>
</reference>
<proteinExistence type="predicted"/>
<feature type="compositionally biased region" description="Basic residues" evidence="1">
    <location>
        <begin position="46"/>
        <end position="62"/>
    </location>
</feature>
<feature type="compositionally biased region" description="Basic residues" evidence="1">
    <location>
        <begin position="69"/>
        <end position="78"/>
    </location>
</feature>
<keyword evidence="3" id="KW-1185">Reference proteome</keyword>
<accession>A0AAG5CQC2</accession>
<organism evidence="2 3">
    <name type="scientific">Anopheles atroparvus</name>
    <name type="common">European mosquito</name>
    <dbReference type="NCBI Taxonomy" id="41427"/>
    <lineage>
        <taxon>Eukaryota</taxon>
        <taxon>Metazoa</taxon>
        <taxon>Ecdysozoa</taxon>
        <taxon>Arthropoda</taxon>
        <taxon>Hexapoda</taxon>
        <taxon>Insecta</taxon>
        <taxon>Pterygota</taxon>
        <taxon>Neoptera</taxon>
        <taxon>Endopterygota</taxon>
        <taxon>Diptera</taxon>
        <taxon>Nematocera</taxon>
        <taxon>Culicoidea</taxon>
        <taxon>Culicidae</taxon>
        <taxon>Anophelinae</taxon>
        <taxon>Anopheles</taxon>
    </lineage>
</organism>
<dbReference type="AlphaFoldDB" id="A0AAG5CQC2"/>
<name>A0AAG5CQC2_ANOAO</name>
<feature type="compositionally biased region" description="Basic and acidic residues" evidence="1">
    <location>
        <begin position="1"/>
        <end position="10"/>
    </location>
</feature>
<evidence type="ECO:0000256" key="1">
    <source>
        <dbReference type="SAM" id="MobiDB-lite"/>
    </source>
</evidence>
<protein>
    <submittedName>
        <fullName evidence="2">Uncharacterized protein</fullName>
    </submittedName>
</protein>
<dbReference type="Proteomes" id="UP000075880">
    <property type="component" value="Unassembled WGS sequence"/>
</dbReference>
<sequence>MLPSRSKTETPRTSPRMGISMSLHLPSRNRRKHPAKSDRPSQRHMTMMRRSRTRRRHRRRRRSEVVDVHRRRGRRQQQQRRESRLSVVPAGPEDGHGRTPKEVQTFQRTRTGGESYGRTSSGVDAIFVLFSDCSDFPVRSFLPPTNHHNTSCLQLRYFASKKFRRKREKGTAPRDNVFLSPNCTPQSVVLPIPLRLVVFGPVAKSFTNLEEE</sequence>
<feature type="region of interest" description="Disordered" evidence="1">
    <location>
        <begin position="1"/>
        <end position="100"/>
    </location>
</feature>
<evidence type="ECO:0000313" key="3">
    <source>
        <dbReference type="Proteomes" id="UP000075880"/>
    </source>
</evidence>
<dbReference type="EnsemblMetazoa" id="ENSAATROPT001081">
    <property type="protein sequence ID" value="ENSAATROPP001032"/>
    <property type="gene ID" value="ENSAATROPG000859"/>
</dbReference>